<reference evidence="1" key="1">
    <citation type="journal article" date="2008" name="FEMS Microbiol. Ecol.">
        <title>Metagenomic analysis of a freshwater toxic cyanobacteria bloom.</title>
        <authorList>
            <person name="Pope P.B."/>
            <person name="Patel B.K."/>
        </authorList>
    </citation>
    <scope>NUCLEOTIDE SEQUENCE</scope>
</reference>
<dbReference type="AlphaFoldDB" id="B1N6L8"/>
<sequence length="90" mass="10572">MMTKIRRLSEFQYEIPIFTIDKDFDGFYAQFLKTDLGKIYLSTPFYELAKSFKLKDAQKGTDCYFSPKGKIALMMLKNYYGCSDKNLSNF</sequence>
<proteinExistence type="predicted"/>
<dbReference type="EMBL" id="EF157670">
    <property type="protein sequence ID" value="ABM53564.1"/>
    <property type="molecule type" value="Genomic_DNA"/>
</dbReference>
<organism evidence="1">
    <name type="scientific">uncultured bacterium CBNPD1 BAC clone 905</name>
    <dbReference type="NCBI Taxonomy" id="417309"/>
    <lineage>
        <taxon>Bacteria</taxon>
        <taxon>environmental samples</taxon>
    </lineage>
</organism>
<name>B1N6L8_9BACT</name>
<evidence type="ECO:0000313" key="1">
    <source>
        <dbReference type="EMBL" id="ABM53564.1"/>
    </source>
</evidence>
<protein>
    <submittedName>
        <fullName evidence="1">Uncharacterized protein</fullName>
    </submittedName>
</protein>
<accession>B1N6L8</accession>